<feature type="transmembrane region" description="Helical" evidence="7">
    <location>
        <begin position="101"/>
        <end position="125"/>
    </location>
</feature>
<dbReference type="GO" id="GO:0055085">
    <property type="term" value="P:transmembrane transport"/>
    <property type="evidence" value="ECO:0007669"/>
    <property type="project" value="InterPro"/>
</dbReference>
<feature type="transmembrane region" description="Helical" evidence="7">
    <location>
        <begin position="235"/>
        <end position="259"/>
    </location>
</feature>
<comment type="similarity">
    <text evidence="7">Belongs to the binding-protein-dependent transport system permease family.</text>
</comment>
<evidence type="ECO:0000256" key="2">
    <source>
        <dbReference type="ARBA" id="ARBA00022448"/>
    </source>
</evidence>
<keyword evidence="10" id="KW-1185">Reference proteome</keyword>
<keyword evidence="3" id="KW-1003">Cell membrane</keyword>
<dbReference type="OrthoDB" id="187395at2"/>
<dbReference type="SUPFAM" id="SSF161098">
    <property type="entry name" value="MetI-like"/>
    <property type="match status" value="1"/>
</dbReference>
<feature type="transmembrane region" description="Helical" evidence="7">
    <location>
        <begin position="12"/>
        <end position="33"/>
    </location>
</feature>
<feature type="domain" description="ABC transmembrane type-1" evidence="8">
    <location>
        <begin position="68"/>
        <end position="259"/>
    </location>
</feature>
<feature type="transmembrane region" description="Helical" evidence="7">
    <location>
        <begin position="193"/>
        <end position="215"/>
    </location>
</feature>
<sequence length="274" mass="30522">MKALAGKTSKQVLLITYVLIVLLPFTVMFFATFKSMSGLFQDPFGLPESFALTNYFELFRQENMLLYFKNSGVVTLFSITSILFMSSLVAFGITRMSGRKAALLFAFFSLGMTIPSQTSIIPLFIMMSKLGLTNSQLGLVLVETAFIIPIGVFILTGFMKTIPQEMIEAAQMDGANEWYIYQRIAMPISLPSVATLAIFALMIVWNNLLLPLLLLKSSALKTLPLKLLEFKGEYLTNYPLLFSAVVVISIPMIVLYIFLQRYFIEGVTAGSIKG</sequence>
<dbReference type="Proteomes" id="UP000215145">
    <property type="component" value="Unassembled WGS sequence"/>
</dbReference>
<evidence type="ECO:0000313" key="9">
    <source>
        <dbReference type="EMBL" id="OXM16287.1"/>
    </source>
</evidence>
<evidence type="ECO:0000259" key="8">
    <source>
        <dbReference type="PROSITE" id="PS50928"/>
    </source>
</evidence>
<comment type="caution">
    <text evidence="9">The sequence shown here is derived from an EMBL/GenBank/DDBJ whole genome shotgun (WGS) entry which is preliminary data.</text>
</comment>
<proteinExistence type="inferred from homology"/>
<dbReference type="CDD" id="cd06261">
    <property type="entry name" value="TM_PBP2"/>
    <property type="match status" value="1"/>
</dbReference>
<accession>A0A229P2H9</accession>
<dbReference type="AlphaFoldDB" id="A0A229P2H9"/>
<dbReference type="Gene3D" id="1.10.3720.10">
    <property type="entry name" value="MetI-like"/>
    <property type="match status" value="1"/>
</dbReference>
<evidence type="ECO:0000256" key="6">
    <source>
        <dbReference type="ARBA" id="ARBA00023136"/>
    </source>
</evidence>
<dbReference type="InterPro" id="IPR035906">
    <property type="entry name" value="MetI-like_sf"/>
</dbReference>
<reference evidence="9 10" key="1">
    <citation type="submission" date="2017-07" db="EMBL/GenBank/DDBJ databases">
        <title>Paenibacillus herberti R33 genome sequencing and assembly.</title>
        <authorList>
            <person name="Su W."/>
        </authorList>
    </citation>
    <scope>NUCLEOTIDE SEQUENCE [LARGE SCALE GENOMIC DNA]</scope>
    <source>
        <strain evidence="9 10">R33</strain>
    </source>
</reference>
<keyword evidence="5 7" id="KW-1133">Transmembrane helix</keyword>
<evidence type="ECO:0000256" key="3">
    <source>
        <dbReference type="ARBA" id="ARBA00022475"/>
    </source>
</evidence>
<keyword evidence="2 7" id="KW-0813">Transport</keyword>
<evidence type="ECO:0000313" key="10">
    <source>
        <dbReference type="Proteomes" id="UP000215145"/>
    </source>
</evidence>
<keyword evidence="6 7" id="KW-0472">Membrane</keyword>
<feature type="transmembrane region" description="Helical" evidence="7">
    <location>
        <begin position="73"/>
        <end position="94"/>
    </location>
</feature>
<evidence type="ECO:0000256" key="7">
    <source>
        <dbReference type="RuleBase" id="RU363032"/>
    </source>
</evidence>
<dbReference type="PROSITE" id="PS50928">
    <property type="entry name" value="ABC_TM1"/>
    <property type="match status" value="1"/>
</dbReference>
<evidence type="ECO:0000256" key="4">
    <source>
        <dbReference type="ARBA" id="ARBA00022692"/>
    </source>
</evidence>
<dbReference type="RefSeq" id="WP_089523371.1">
    <property type="nucleotide sequence ID" value="NZ_NMUQ01000001.1"/>
</dbReference>
<dbReference type="EMBL" id="NMUQ01000001">
    <property type="protein sequence ID" value="OXM16287.1"/>
    <property type="molecule type" value="Genomic_DNA"/>
</dbReference>
<feature type="transmembrane region" description="Helical" evidence="7">
    <location>
        <begin position="137"/>
        <end position="158"/>
    </location>
</feature>
<protein>
    <submittedName>
        <fullName evidence="9">ABC transporter permease</fullName>
    </submittedName>
</protein>
<dbReference type="Pfam" id="PF00528">
    <property type="entry name" value="BPD_transp_1"/>
    <property type="match status" value="1"/>
</dbReference>
<gene>
    <name evidence="9" type="ORF">CGZ75_06255</name>
</gene>
<dbReference type="PANTHER" id="PTHR43744">
    <property type="entry name" value="ABC TRANSPORTER PERMEASE PROTEIN MG189-RELATED-RELATED"/>
    <property type="match status" value="1"/>
</dbReference>
<dbReference type="InterPro" id="IPR000515">
    <property type="entry name" value="MetI-like"/>
</dbReference>
<evidence type="ECO:0000256" key="1">
    <source>
        <dbReference type="ARBA" id="ARBA00004651"/>
    </source>
</evidence>
<dbReference type="GO" id="GO:0005886">
    <property type="term" value="C:plasma membrane"/>
    <property type="evidence" value="ECO:0007669"/>
    <property type="project" value="UniProtKB-SubCell"/>
</dbReference>
<organism evidence="9 10">
    <name type="scientific">Paenibacillus herberti</name>
    <dbReference type="NCBI Taxonomy" id="1619309"/>
    <lineage>
        <taxon>Bacteria</taxon>
        <taxon>Bacillati</taxon>
        <taxon>Bacillota</taxon>
        <taxon>Bacilli</taxon>
        <taxon>Bacillales</taxon>
        <taxon>Paenibacillaceae</taxon>
        <taxon>Paenibacillus</taxon>
    </lineage>
</organism>
<name>A0A229P2H9_9BACL</name>
<comment type="subcellular location">
    <subcellularLocation>
        <location evidence="1 7">Cell membrane</location>
        <topology evidence="1 7">Multi-pass membrane protein</topology>
    </subcellularLocation>
</comment>
<keyword evidence="4 7" id="KW-0812">Transmembrane</keyword>
<dbReference type="PANTHER" id="PTHR43744:SF12">
    <property type="entry name" value="ABC TRANSPORTER PERMEASE PROTEIN MG189-RELATED"/>
    <property type="match status" value="1"/>
</dbReference>
<evidence type="ECO:0000256" key="5">
    <source>
        <dbReference type="ARBA" id="ARBA00022989"/>
    </source>
</evidence>